<evidence type="ECO:0000313" key="1">
    <source>
        <dbReference type="EMBL" id="PBK62823.1"/>
    </source>
</evidence>
<reference evidence="1" key="1">
    <citation type="journal article" date="2017" name="Nat. Ecol. Evol.">
        <title>Lineage-specific genetic innovations streamline the genomes of Armillaria species to pathogenesis.</title>
        <authorList>
            <consortium name="DOE Joint Genome Institute"/>
            <person name="Sipos G."/>
            <person name="Prasanna A.N."/>
            <person name="Walter M.C."/>
            <person name="O'Connor E."/>
            <person name="Balint B."/>
            <person name="Krizsan K."/>
            <person name="Kiss B."/>
            <person name="Hess J."/>
            <person name="Varga T."/>
            <person name="Slot J."/>
            <person name="Riley R."/>
            <person name="Boka B."/>
            <person name="Rigling D."/>
            <person name="Barry K."/>
            <person name="Lee J."/>
            <person name="Mihaltcheva S."/>
            <person name="LaButti K."/>
            <person name="Lipzen A."/>
            <person name="Waldron R."/>
            <person name="Moloney N.M."/>
            <person name="Sperisen C."/>
            <person name="Kredics L."/>
            <person name="Vagvolgyi C."/>
            <person name="Patrignani A."/>
            <person name="Fitzpatrick D."/>
            <person name="Nagy I."/>
            <person name="Doyle S."/>
            <person name="Anderson J."/>
            <person name="Grigoriev I.V."/>
            <person name="Guldener U."/>
            <person name="Munsterkotter M."/>
            <person name="Nagy L.G."/>
        </authorList>
    </citation>
    <scope>NUCLEOTIDE SEQUENCE [LARGE SCALE GENOMIC DNA]</scope>
    <source>
        <strain evidence="1">28-4</strain>
    </source>
</reference>
<name>A0A2H3BG61_9AGAR</name>
<dbReference type="EMBL" id="KZ293463">
    <property type="protein sequence ID" value="PBK62823.1"/>
    <property type="molecule type" value="Genomic_DNA"/>
</dbReference>
<sequence length="81" mass="9351">MMANPKSMMTGESRKMTFHTVLHLDGIEHVHHPAVDCFSFLWVDHDIMLEILHVHAMNVFESQSLDTICHEVERFRVGGYG</sequence>
<accession>A0A2H3BG61</accession>
<evidence type="ECO:0000313" key="2">
    <source>
        <dbReference type="Proteomes" id="UP000218334"/>
    </source>
</evidence>
<protein>
    <submittedName>
        <fullName evidence="1">Uncharacterized protein</fullName>
    </submittedName>
</protein>
<keyword evidence="2" id="KW-1185">Reference proteome</keyword>
<dbReference type="Proteomes" id="UP000218334">
    <property type="component" value="Unassembled WGS sequence"/>
</dbReference>
<organism evidence="1 2">
    <name type="scientific">Armillaria solidipes</name>
    <dbReference type="NCBI Taxonomy" id="1076256"/>
    <lineage>
        <taxon>Eukaryota</taxon>
        <taxon>Fungi</taxon>
        <taxon>Dikarya</taxon>
        <taxon>Basidiomycota</taxon>
        <taxon>Agaricomycotina</taxon>
        <taxon>Agaricomycetes</taxon>
        <taxon>Agaricomycetidae</taxon>
        <taxon>Agaricales</taxon>
        <taxon>Marasmiineae</taxon>
        <taxon>Physalacriaceae</taxon>
        <taxon>Armillaria</taxon>
    </lineage>
</organism>
<proteinExistence type="predicted"/>
<dbReference type="AlphaFoldDB" id="A0A2H3BG61"/>
<gene>
    <name evidence="1" type="ORF">ARMSODRAFT_562367</name>
</gene>